<organism evidence="1 2">
    <name type="scientific">Rattus norvegicus</name>
    <name type="common">Rat</name>
    <dbReference type="NCBI Taxonomy" id="10116"/>
    <lineage>
        <taxon>Eukaryota</taxon>
        <taxon>Metazoa</taxon>
        <taxon>Chordata</taxon>
        <taxon>Craniata</taxon>
        <taxon>Vertebrata</taxon>
        <taxon>Euteleostomi</taxon>
        <taxon>Mammalia</taxon>
        <taxon>Eutheria</taxon>
        <taxon>Euarchontoglires</taxon>
        <taxon>Glires</taxon>
        <taxon>Rodentia</taxon>
        <taxon>Myomorpha</taxon>
        <taxon>Muroidea</taxon>
        <taxon>Muridae</taxon>
        <taxon>Murinae</taxon>
        <taxon>Rattus</taxon>
    </lineage>
</organism>
<dbReference type="EMBL" id="CH473954">
    <property type="protein sequence ID" value="EDL77132.1"/>
    <property type="molecule type" value="Genomic_DNA"/>
</dbReference>
<name>A6I396_RAT</name>
<protein>
    <submittedName>
        <fullName evidence="1">Ubiquinol-cytochrome c reductase core protein 1, isoform CRA_b</fullName>
    </submittedName>
</protein>
<reference evidence="1 2" key="1">
    <citation type="submission" date="2005-09" db="EMBL/GenBank/DDBJ databases">
        <authorList>
            <person name="Mural R.J."/>
            <person name="Li P.W."/>
            <person name="Adams M.D."/>
            <person name="Amanatides P.G."/>
            <person name="Baden-Tillson H."/>
            <person name="Barnstead M."/>
            <person name="Chin S.H."/>
            <person name="Dew I."/>
            <person name="Evans C.A."/>
            <person name="Ferriera S."/>
            <person name="Flanigan M."/>
            <person name="Fosler C."/>
            <person name="Glodek A."/>
            <person name="Gu Z."/>
            <person name="Holt R.A."/>
            <person name="Jennings D."/>
            <person name="Kraft C.L."/>
            <person name="Lu F."/>
            <person name="Nguyen T."/>
            <person name="Nusskern D.R."/>
            <person name="Pfannkoch C.M."/>
            <person name="Sitter C."/>
            <person name="Sutton G.G."/>
            <person name="Venter J.C."/>
            <person name="Wang Z."/>
            <person name="Woodage T."/>
            <person name="Zheng X.H."/>
            <person name="Zhong F."/>
        </authorList>
    </citation>
    <scope>NUCLEOTIDE SEQUENCE [LARGE SCALE GENOMIC DNA]</scope>
    <source>
        <strain>BN</strain>
        <strain evidence="2">Sprague-Dawley</strain>
    </source>
</reference>
<evidence type="ECO:0000313" key="2">
    <source>
        <dbReference type="Proteomes" id="UP000234681"/>
    </source>
</evidence>
<gene>
    <name evidence="1 3" type="primary">Uqcrc1</name>
    <name evidence="1" type="ORF">rCG_25082</name>
</gene>
<accession>A6I396</accession>
<sequence length="119" mass="13274">MWVDLRRYWLRGCLVPVIRVLSASPHRRWMPRWFERFAPSTFMTNVQQWLDMAPSNSSQTTTGFAVACSGCASRQEVCAGRQQGGAGDSGSLPQTPLLLLSCVQPVTTNKVLLRTVLSF</sequence>
<dbReference type="AlphaFoldDB" id="A6I396"/>
<feature type="non-terminal residue" evidence="1">
    <location>
        <position position="119"/>
    </location>
</feature>
<evidence type="ECO:0000313" key="3">
    <source>
        <dbReference type="RGD" id="1303314"/>
    </source>
</evidence>
<dbReference type="Proteomes" id="UP000234681">
    <property type="component" value="Chromosome 8"/>
</dbReference>
<dbReference type="RGD" id="1303314">
    <property type="gene designation" value="Uqcrc1"/>
</dbReference>
<proteinExistence type="predicted"/>
<evidence type="ECO:0000313" key="1">
    <source>
        <dbReference type="EMBL" id="EDL77132.1"/>
    </source>
</evidence>